<proteinExistence type="inferred from homology"/>
<feature type="binding site" evidence="8">
    <location>
        <begin position="215"/>
        <end position="217"/>
    </location>
    <ligand>
        <name>ATP</name>
        <dbReference type="ChEBI" id="CHEBI:30616"/>
    </ligand>
</feature>
<gene>
    <name evidence="8" type="primary">bioD</name>
    <name evidence="9" type="ORF">P375_10155</name>
</gene>
<keyword evidence="7 8" id="KW-0460">Magnesium</keyword>
<protein>
    <recommendedName>
        <fullName evidence="8">ATP-dependent dethiobiotin synthetase BioD</fullName>
        <ecNumber evidence="8">6.3.3.3</ecNumber>
    </recommendedName>
    <alternativeName>
        <fullName evidence="8">DTB synthetase</fullName>
        <shortName evidence="8">DTBS</shortName>
    </alternativeName>
    <alternativeName>
        <fullName evidence="8">Dethiobiotin synthase</fullName>
    </alternativeName>
</protein>
<comment type="subunit">
    <text evidence="8">Homodimer.</text>
</comment>
<evidence type="ECO:0000313" key="9">
    <source>
        <dbReference type="EMBL" id="KGQ30445.1"/>
    </source>
</evidence>
<evidence type="ECO:0000256" key="1">
    <source>
        <dbReference type="ARBA" id="ARBA00022490"/>
    </source>
</evidence>
<dbReference type="Pfam" id="PF13500">
    <property type="entry name" value="AAA_26"/>
    <property type="match status" value="1"/>
</dbReference>
<evidence type="ECO:0000256" key="3">
    <source>
        <dbReference type="ARBA" id="ARBA00022723"/>
    </source>
</evidence>
<keyword evidence="6 8" id="KW-0067">ATP-binding</keyword>
<dbReference type="InterPro" id="IPR027417">
    <property type="entry name" value="P-loop_NTPase"/>
</dbReference>
<comment type="subcellular location">
    <subcellularLocation>
        <location evidence="8">Cytoplasm</location>
    </subcellularLocation>
</comment>
<organism evidence="9 10">
    <name type="scientific">Gallibacterium genomosp. 2</name>
    <dbReference type="NCBI Taxonomy" id="155517"/>
    <lineage>
        <taxon>Bacteria</taxon>
        <taxon>Pseudomonadati</taxon>
        <taxon>Pseudomonadota</taxon>
        <taxon>Gammaproteobacteria</taxon>
        <taxon>Pasteurellales</taxon>
        <taxon>Pasteurellaceae</taxon>
        <taxon>Gallibacterium</taxon>
    </lineage>
</organism>
<dbReference type="GO" id="GO:0005524">
    <property type="term" value="F:ATP binding"/>
    <property type="evidence" value="ECO:0007669"/>
    <property type="project" value="UniProtKB-UniRule"/>
</dbReference>
<feature type="binding site" evidence="8">
    <location>
        <position position="126"/>
    </location>
    <ligand>
        <name>Mg(2+)</name>
        <dbReference type="ChEBI" id="CHEBI:18420"/>
    </ligand>
</feature>
<feature type="binding site" evidence="8">
    <location>
        <position position="65"/>
    </location>
    <ligand>
        <name>Mg(2+)</name>
        <dbReference type="ChEBI" id="CHEBI:18420"/>
    </ligand>
</feature>
<keyword evidence="4 8" id="KW-0547">Nucleotide-binding</keyword>
<comment type="function">
    <text evidence="8">Catalyzes a mechanistically unusual reaction, the ATP-dependent insertion of CO2 between the N7 and N8 nitrogen atoms of 7,8-diaminopelargonic acid (DAPA, also called 7,8-diammoniononanoate) to form a ureido ring.</text>
</comment>
<sequence>MSCFFVTGTDTNVGKTVVSRAIIQALQSQGIHIVGFKPIACGEEDSIYTENRIDDLKQQTEDNKDVKTLLDSTNEAVTYKDINSYTFTESSLPVLAALNEIDNIDVKKIDQDLAKLTSRYQSVLVEGTYGWLTPINKEMTFDRWVKEHKMPVVLVVGIKEGCVNHALLTAQSIITSGVPLLGWVANRINPCLRHYAEIIKLLHEVIDAPLLGEIPYIHRPEQQQLGHFITNLDRLTCLQTELCK</sequence>
<dbReference type="HAMAP" id="MF_00336">
    <property type="entry name" value="BioD"/>
    <property type="match status" value="1"/>
</dbReference>
<dbReference type="NCBIfam" id="TIGR00347">
    <property type="entry name" value="bioD"/>
    <property type="match status" value="1"/>
</dbReference>
<comment type="similarity">
    <text evidence="8">Belongs to the dethiobiotin synthetase family.</text>
</comment>
<dbReference type="GO" id="GO:0005829">
    <property type="term" value="C:cytosol"/>
    <property type="evidence" value="ECO:0007669"/>
    <property type="project" value="TreeGrafter"/>
</dbReference>
<dbReference type="GO" id="GO:0004141">
    <property type="term" value="F:dethiobiotin synthase activity"/>
    <property type="evidence" value="ECO:0007669"/>
    <property type="project" value="UniProtKB-UniRule"/>
</dbReference>
<comment type="pathway">
    <text evidence="8">Cofactor biosynthesis; biotin biosynthesis; biotin from 7,8-diaminononanoate: step 1/2.</text>
</comment>
<keyword evidence="1 8" id="KW-0963">Cytoplasm</keyword>
<evidence type="ECO:0000256" key="6">
    <source>
        <dbReference type="ARBA" id="ARBA00022840"/>
    </source>
</evidence>
<dbReference type="Gene3D" id="3.40.50.300">
    <property type="entry name" value="P-loop containing nucleotide triphosphate hydrolases"/>
    <property type="match status" value="1"/>
</dbReference>
<evidence type="ECO:0000256" key="7">
    <source>
        <dbReference type="ARBA" id="ARBA00022842"/>
    </source>
</evidence>
<feature type="binding site" evidence="8">
    <location>
        <begin position="12"/>
        <end position="17"/>
    </location>
    <ligand>
        <name>ATP</name>
        <dbReference type="ChEBI" id="CHEBI:30616"/>
    </ligand>
</feature>
<evidence type="ECO:0000256" key="8">
    <source>
        <dbReference type="HAMAP-Rule" id="MF_00336"/>
    </source>
</evidence>
<evidence type="ECO:0000256" key="4">
    <source>
        <dbReference type="ARBA" id="ARBA00022741"/>
    </source>
</evidence>
<keyword evidence="5 8" id="KW-0093">Biotin biosynthesis</keyword>
<dbReference type="InterPro" id="IPR004472">
    <property type="entry name" value="DTB_synth_BioD"/>
</dbReference>
<feature type="binding site" evidence="8">
    <location>
        <position position="16"/>
    </location>
    <ligand>
        <name>Mg(2+)</name>
        <dbReference type="ChEBI" id="CHEBI:18420"/>
    </ligand>
</feature>
<dbReference type="RefSeq" id="WP_039136596.1">
    <property type="nucleotide sequence ID" value="NZ_JPXY01000047.1"/>
</dbReference>
<feature type="binding site" evidence="8">
    <location>
        <position position="65"/>
    </location>
    <ligand>
        <name>ATP</name>
        <dbReference type="ChEBI" id="CHEBI:30616"/>
    </ligand>
</feature>
<comment type="catalytic activity">
    <reaction evidence="8">
        <text>(7R,8S)-7,8-diammoniononanoate + CO2 + ATP = (4R,5S)-dethiobiotin + ADP + phosphate + 3 H(+)</text>
        <dbReference type="Rhea" id="RHEA:15805"/>
        <dbReference type="ChEBI" id="CHEBI:15378"/>
        <dbReference type="ChEBI" id="CHEBI:16526"/>
        <dbReference type="ChEBI" id="CHEBI:30616"/>
        <dbReference type="ChEBI" id="CHEBI:43474"/>
        <dbReference type="ChEBI" id="CHEBI:149469"/>
        <dbReference type="ChEBI" id="CHEBI:149473"/>
        <dbReference type="ChEBI" id="CHEBI:456216"/>
        <dbReference type="EC" id="6.3.3.3"/>
    </reaction>
</comment>
<keyword evidence="3 8" id="KW-0479">Metal-binding</keyword>
<dbReference type="UniPathway" id="UPA00078">
    <property type="reaction ID" value="UER00161"/>
</dbReference>
<feature type="active site" evidence="8">
    <location>
        <position position="37"/>
    </location>
</feature>
<comment type="cofactor">
    <cofactor evidence="8">
        <name>Mg(2+)</name>
        <dbReference type="ChEBI" id="CHEBI:18420"/>
    </cofactor>
</comment>
<dbReference type="EC" id="6.3.3.3" evidence="8"/>
<evidence type="ECO:0000256" key="2">
    <source>
        <dbReference type="ARBA" id="ARBA00022598"/>
    </source>
</evidence>
<dbReference type="AlphaFoldDB" id="A0A0A2XIG0"/>
<dbReference type="GO" id="GO:0000287">
    <property type="term" value="F:magnesium ion binding"/>
    <property type="evidence" value="ECO:0007669"/>
    <property type="project" value="UniProtKB-UniRule"/>
</dbReference>
<dbReference type="GO" id="GO:0042803">
    <property type="term" value="F:protein homodimerization activity"/>
    <property type="evidence" value="ECO:0007669"/>
    <property type="project" value="UniProtKB-ARBA"/>
</dbReference>
<keyword evidence="10" id="KW-1185">Reference proteome</keyword>
<accession>A0A0A2XIG0</accession>
<dbReference type="CDD" id="cd03109">
    <property type="entry name" value="DTBS"/>
    <property type="match status" value="1"/>
</dbReference>
<dbReference type="EMBL" id="JPXY01000047">
    <property type="protein sequence ID" value="KGQ30445.1"/>
    <property type="molecule type" value="Genomic_DNA"/>
</dbReference>
<name>A0A0A2XIG0_9PAST</name>
<reference evidence="9 10" key="1">
    <citation type="submission" date="2014-08" db="EMBL/GenBank/DDBJ databases">
        <title>Chaperone-usher fimbriae in a diverse selection of Gallibacterium genomes.</title>
        <authorList>
            <person name="Kudirkiene E."/>
            <person name="Bager R.J."/>
            <person name="Johnson T.J."/>
            <person name="Bojesen A.M."/>
        </authorList>
    </citation>
    <scope>NUCLEOTIDE SEQUENCE [LARGE SCALE GENOMIC DNA]</scope>
    <source>
        <strain evidence="9 10">CCM5976</strain>
    </source>
</reference>
<comment type="caution">
    <text evidence="8">Lacks conserved residue(s) required for the propagation of feature annotation.</text>
</comment>
<dbReference type="FunFam" id="3.40.50.300:FF:000292">
    <property type="entry name" value="ATP-dependent dethiobiotin synthetase BioD"/>
    <property type="match status" value="1"/>
</dbReference>
<dbReference type="Proteomes" id="UP000030418">
    <property type="component" value="Unassembled WGS sequence"/>
</dbReference>
<comment type="caution">
    <text evidence="9">The sequence shown here is derived from an EMBL/GenBank/DDBJ whole genome shotgun (WGS) entry which is preliminary data.</text>
</comment>
<dbReference type="GO" id="GO:0009102">
    <property type="term" value="P:biotin biosynthetic process"/>
    <property type="evidence" value="ECO:0007669"/>
    <property type="project" value="UniProtKB-UniRule"/>
</dbReference>
<dbReference type="PIRSF" id="PIRSF006755">
    <property type="entry name" value="DTB_synth"/>
    <property type="match status" value="1"/>
</dbReference>
<feature type="binding site" evidence="8">
    <location>
        <begin position="186"/>
        <end position="187"/>
    </location>
    <ligand>
        <name>ATP</name>
        <dbReference type="ChEBI" id="CHEBI:30616"/>
    </ligand>
</feature>
<keyword evidence="2 8" id="KW-0436">Ligase</keyword>
<dbReference type="PANTHER" id="PTHR43210:SF5">
    <property type="entry name" value="DETHIOBIOTIN SYNTHETASE"/>
    <property type="match status" value="1"/>
</dbReference>
<evidence type="ECO:0000313" key="10">
    <source>
        <dbReference type="Proteomes" id="UP000030418"/>
    </source>
</evidence>
<evidence type="ECO:0000256" key="5">
    <source>
        <dbReference type="ARBA" id="ARBA00022756"/>
    </source>
</evidence>
<dbReference type="PANTHER" id="PTHR43210">
    <property type="entry name" value="DETHIOBIOTIN SYNTHETASE"/>
    <property type="match status" value="1"/>
</dbReference>
<dbReference type="SUPFAM" id="SSF52540">
    <property type="entry name" value="P-loop containing nucleoside triphosphate hydrolases"/>
    <property type="match status" value="1"/>
</dbReference>